<gene>
    <name evidence="4" type="ORF">AB7A72_00635</name>
</gene>
<feature type="domain" description="N-acetyltransferase" evidence="3">
    <location>
        <begin position="1"/>
        <end position="140"/>
    </location>
</feature>
<proteinExistence type="predicted"/>
<dbReference type="CDD" id="cd04301">
    <property type="entry name" value="NAT_SF"/>
    <property type="match status" value="1"/>
</dbReference>
<dbReference type="NCBIfam" id="NF002959">
    <property type="entry name" value="PRK03624.1"/>
    <property type="match status" value="1"/>
</dbReference>
<keyword evidence="2 4" id="KW-0012">Acyltransferase</keyword>
<keyword evidence="5" id="KW-1185">Reference proteome</keyword>
<dbReference type="InterPro" id="IPR000182">
    <property type="entry name" value="GNAT_dom"/>
</dbReference>
<dbReference type="Pfam" id="PF00583">
    <property type="entry name" value="Acetyltransf_1"/>
    <property type="match status" value="1"/>
</dbReference>
<evidence type="ECO:0000313" key="5">
    <source>
        <dbReference type="Proteomes" id="UP001562178"/>
    </source>
</evidence>
<dbReference type="InterPro" id="IPR016181">
    <property type="entry name" value="Acyl_CoA_acyltransferase"/>
</dbReference>
<dbReference type="GO" id="GO:0016746">
    <property type="term" value="F:acyltransferase activity"/>
    <property type="evidence" value="ECO:0007669"/>
    <property type="project" value="UniProtKB-KW"/>
</dbReference>
<dbReference type="InterPro" id="IPR050832">
    <property type="entry name" value="Bact_Acetyltransf"/>
</dbReference>
<reference evidence="4 5" key="1">
    <citation type="journal article" date="2016" name="Int. J. Syst. Evol. Microbiol.">
        <title>Description of Comamonas sediminis sp. nov., isolated from lagoon sediments.</title>
        <authorList>
            <person name="Subhash Y."/>
            <person name="Bang J.J."/>
            <person name="You T.H."/>
            <person name="Lee S.S."/>
        </authorList>
    </citation>
    <scope>NUCLEOTIDE SEQUENCE [LARGE SCALE GENOMIC DNA]</scope>
    <source>
        <strain evidence="4 5">JCM 31169</strain>
    </source>
</reference>
<evidence type="ECO:0000313" key="4">
    <source>
        <dbReference type="EMBL" id="MEY2249496.1"/>
    </source>
</evidence>
<sequence>MQIRVYASQDAPAVVQLWNDCGLTRPWNDPHKDIARKLSVSPELFWVGVDDQGEVVASIMVGYDGHRGWINYLAVHPRHQRQGHARQLMQRAEAELTALGCPKLNLQVRAGNEAVIAFYESLGYSDDHTVSLGKRLIADI</sequence>
<keyword evidence="1 4" id="KW-0808">Transferase</keyword>
<dbReference type="PROSITE" id="PS51186">
    <property type="entry name" value="GNAT"/>
    <property type="match status" value="1"/>
</dbReference>
<name>A0ABV4AXX8_9BURK</name>
<protein>
    <submittedName>
        <fullName evidence="4">GNAT family acetyltransferase</fullName>
        <ecNumber evidence="4">2.3.1.-</ecNumber>
    </submittedName>
</protein>
<dbReference type="RefSeq" id="WP_369459089.1">
    <property type="nucleotide sequence ID" value="NZ_JBGBDC010000001.1"/>
</dbReference>
<dbReference type="EC" id="2.3.1.-" evidence="4"/>
<evidence type="ECO:0000256" key="1">
    <source>
        <dbReference type="ARBA" id="ARBA00022679"/>
    </source>
</evidence>
<evidence type="ECO:0000259" key="3">
    <source>
        <dbReference type="PROSITE" id="PS51186"/>
    </source>
</evidence>
<dbReference type="PANTHER" id="PTHR43877">
    <property type="entry name" value="AMINOALKYLPHOSPHONATE N-ACETYLTRANSFERASE-RELATED-RELATED"/>
    <property type="match status" value="1"/>
</dbReference>
<organism evidence="4 5">
    <name type="scientific">Comamonas sediminis</name>
    <dbReference type="NCBI Taxonomy" id="1783360"/>
    <lineage>
        <taxon>Bacteria</taxon>
        <taxon>Pseudomonadati</taxon>
        <taxon>Pseudomonadota</taxon>
        <taxon>Betaproteobacteria</taxon>
        <taxon>Burkholderiales</taxon>
        <taxon>Comamonadaceae</taxon>
        <taxon>Comamonas</taxon>
    </lineage>
</organism>
<accession>A0ABV4AXX8</accession>
<evidence type="ECO:0000256" key="2">
    <source>
        <dbReference type="ARBA" id="ARBA00023315"/>
    </source>
</evidence>
<comment type="caution">
    <text evidence="4">The sequence shown here is derived from an EMBL/GenBank/DDBJ whole genome shotgun (WGS) entry which is preliminary data.</text>
</comment>
<dbReference type="EMBL" id="JBGBDC010000001">
    <property type="protein sequence ID" value="MEY2249496.1"/>
    <property type="molecule type" value="Genomic_DNA"/>
</dbReference>
<dbReference type="SUPFAM" id="SSF55729">
    <property type="entry name" value="Acyl-CoA N-acyltransferases (Nat)"/>
    <property type="match status" value="1"/>
</dbReference>
<dbReference type="Gene3D" id="3.40.630.30">
    <property type="match status" value="1"/>
</dbReference>
<dbReference type="Proteomes" id="UP001562178">
    <property type="component" value="Unassembled WGS sequence"/>
</dbReference>